<dbReference type="PANTHER" id="PTHR45138:SF9">
    <property type="entry name" value="DIGUANYLATE CYCLASE DGCM-RELATED"/>
    <property type="match status" value="1"/>
</dbReference>
<evidence type="ECO:0000259" key="4">
    <source>
        <dbReference type="PROSITE" id="PS50887"/>
    </source>
</evidence>
<dbReference type="Gene3D" id="3.30.70.270">
    <property type="match status" value="1"/>
</dbReference>
<proteinExistence type="predicted"/>
<feature type="transmembrane region" description="Helical" evidence="3">
    <location>
        <begin position="190"/>
        <end position="209"/>
    </location>
</feature>
<evidence type="ECO:0000313" key="6">
    <source>
        <dbReference type="Proteomes" id="UP001158644"/>
    </source>
</evidence>
<accession>A0ABD4YMQ5</accession>
<sequence>MYVDLLTLYLLAVGTLLVSAGLMFWEQRANPKRSKELRILATGFATLAVGCAAALYRRDLPGVSGSAISNLVILGGYLLVLNGVAALSGRRYVRISVFVLVGMGLTWVIGGVRWLDVMWTHVSSVPIALVSGLTAWELLRCQALKPRRSRYIVVAVAGVHTAVYAARALVLPWFATESGGQVLALAGKLTIYEGVLYSVVLPMMLLKLIRDETHSQLLMESQTDYLTRLGNRRWFVEQGARILNGKEGRGTVAVLAFDLDHFKSVNDRYGHQAGDQVLKSFAETAREVLGDDTILARIGGEEFAALLWGDDAKGAHTLGKAMAERFAVTVSNRMDGIGIAATVSIGLARFEGDTPTIMDALAIADQALYRAKKMGGNRLELAGEPAPVTA</sequence>
<evidence type="ECO:0000256" key="3">
    <source>
        <dbReference type="SAM" id="Phobius"/>
    </source>
</evidence>
<gene>
    <name evidence="5" type="ORF">N5C72_00345</name>
</gene>
<protein>
    <recommendedName>
        <fullName evidence="1">diguanylate cyclase</fullName>
        <ecNumber evidence="1">2.7.7.65</ecNumber>
    </recommendedName>
</protein>
<dbReference type="CDD" id="cd01949">
    <property type="entry name" value="GGDEF"/>
    <property type="match status" value="1"/>
</dbReference>
<comment type="catalytic activity">
    <reaction evidence="2">
        <text>2 GTP = 3',3'-c-di-GMP + 2 diphosphate</text>
        <dbReference type="Rhea" id="RHEA:24898"/>
        <dbReference type="ChEBI" id="CHEBI:33019"/>
        <dbReference type="ChEBI" id="CHEBI:37565"/>
        <dbReference type="ChEBI" id="CHEBI:58805"/>
        <dbReference type="EC" id="2.7.7.65"/>
    </reaction>
</comment>
<comment type="caution">
    <text evidence="5">The sequence shown here is derived from an EMBL/GenBank/DDBJ whole genome shotgun (WGS) entry which is preliminary data.</text>
</comment>
<reference evidence="5 6" key="1">
    <citation type="submission" date="2022-09" db="EMBL/GenBank/DDBJ databases">
        <title>Intensive care unit water sources are persistently colonized with multi-drug resistant bacteria and are the site of extensive horizontal gene transfer of antibiotic resistance genes.</title>
        <authorList>
            <person name="Diorio-Toth L."/>
        </authorList>
    </citation>
    <scope>NUCLEOTIDE SEQUENCE [LARGE SCALE GENOMIC DNA]</scope>
    <source>
        <strain evidence="5 6">GD03967</strain>
    </source>
</reference>
<dbReference type="EMBL" id="JAOBZK010000001">
    <property type="protein sequence ID" value="MDH1176498.1"/>
    <property type="molecule type" value="Genomic_DNA"/>
</dbReference>
<dbReference type="RefSeq" id="WP_279988681.1">
    <property type="nucleotide sequence ID" value="NZ_JAOBZK010000001.1"/>
</dbReference>
<keyword evidence="3" id="KW-1133">Transmembrane helix</keyword>
<keyword evidence="3" id="KW-0472">Membrane</keyword>
<dbReference type="InterPro" id="IPR050469">
    <property type="entry name" value="Diguanylate_Cyclase"/>
</dbReference>
<evidence type="ECO:0000256" key="2">
    <source>
        <dbReference type="ARBA" id="ARBA00034247"/>
    </source>
</evidence>
<dbReference type="GO" id="GO:0052621">
    <property type="term" value="F:diguanylate cyclase activity"/>
    <property type="evidence" value="ECO:0007669"/>
    <property type="project" value="UniProtKB-EC"/>
</dbReference>
<evidence type="ECO:0000256" key="1">
    <source>
        <dbReference type="ARBA" id="ARBA00012528"/>
    </source>
</evidence>
<dbReference type="InterPro" id="IPR029787">
    <property type="entry name" value="Nucleotide_cyclase"/>
</dbReference>
<dbReference type="NCBIfam" id="TIGR00254">
    <property type="entry name" value="GGDEF"/>
    <property type="match status" value="1"/>
</dbReference>
<feature type="transmembrane region" description="Helical" evidence="3">
    <location>
        <begin position="62"/>
        <end position="80"/>
    </location>
</feature>
<dbReference type="PANTHER" id="PTHR45138">
    <property type="entry name" value="REGULATORY COMPONENTS OF SENSORY TRANSDUCTION SYSTEM"/>
    <property type="match status" value="1"/>
</dbReference>
<dbReference type="Pfam" id="PF00990">
    <property type="entry name" value="GGDEF"/>
    <property type="match status" value="1"/>
</dbReference>
<dbReference type="SUPFAM" id="SSF55073">
    <property type="entry name" value="Nucleotide cyclase"/>
    <property type="match status" value="1"/>
</dbReference>
<dbReference type="SMART" id="SM00267">
    <property type="entry name" value="GGDEF"/>
    <property type="match status" value="1"/>
</dbReference>
<feature type="transmembrane region" description="Helical" evidence="3">
    <location>
        <begin position="6"/>
        <end position="25"/>
    </location>
</feature>
<feature type="transmembrane region" description="Helical" evidence="3">
    <location>
        <begin position="92"/>
        <end position="112"/>
    </location>
</feature>
<name>A0ABD4YMQ5_9BURK</name>
<keyword evidence="3" id="KW-0812">Transmembrane</keyword>
<feature type="transmembrane region" description="Helical" evidence="3">
    <location>
        <begin position="118"/>
        <end position="139"/>
    </location>
</feature>
<dbReference type="Proteomes" id="UP001158644">
    <property type="component" value="Unassembled WGS sequence"/>
</dbReference>
<organism evidence="5 6">
    <name type="scientific">Achromobacter mucicolens</name>
    <dbReference type="NCBI Taxonomy" id="1389922"/>
    <lineage>
        <taxon>Bacteria</taxon>
        <taxon>Pseudomonadati</taxon>
        <taxon>Pseudomonadota</taxon>
        <taxon>Betaproteobacteria</taxon>
        <taxon>Burkholderiales</taxon>
        <taxon>Alcaligenaceae</taxon>
        <taxon>Achromobacter</taxon>
    </lineage>
</organism>
<dbReference type="InterPro" id="IPR000160">
    <property type="entry name" value="GGDEF_dom"/>
</dbReference>
<dbReference type="AlphaFoldDB" id="A0ABD4YMQ5"/>
<feature type="transmembrane region" description="Helical" evidence="3">
    <location>
        <begin position="151"/>
        <end position="170"/>
    </location>
</feature>
<feature type="transmembrane region" description="Helical" evidence="3">
    <location>
        <begin position="37"/>
        <end position="56"/>
    </location>
</feature>
<dbReference type="EC" id="2.7.7.65" evidence="1"/>
<evidence type="ECO:0000313" key="5">
    <source>
        <dbReference type="EMBL" id="MDH1176498.1"/>
    </source>
</evidence>
<dbReference type="PROSITE" id="PS50887">
    <property type="entry name" value="GGDEF"/>
    <property type="match status" value="1"/>
</dbReference>
<feature type="domain" description="GGDEF" evidence="4">
    <location>
        <begin position="250"/>
        <end position="384"/>
    </location>
</feature>
<dbReference type="InterPro" id="IPR043128">
    <property type="entry name" value="Rev_trsase/Diguanyl_cyclase"/>
</dbReference>